<gene>
    <name evidence="1" type="ORF">PSAL_012240</name>
</gene>
<keyword evidence="2" id="KW-1185">Reference proteome</keyword>
<dbReference type="EMBL" id="CP060436">
    <property type="protein sequence ID" value="QPM89993.1"/>
    <property type="molecule type" value="Genomic_DNA"/>
</dbReference>
<dbReference type="KEGG" id="palw:PSAL_012240"/>
<dbReference type="OrthoDB" id="7874663at2"/>
<name>A0A418SCF0_9RHOB</name>
<evidence type="ECO:0000313" key="1">
    <source>
        <dbReference type="EMBL" id="QPM89993.1"/>
    </source>
</evidence>
<reference evidence="1 2" key="1">
    <citation type="submission" date="2020-08" db="EMBL/GenBank/DDBJ databases">
        <title>Genome sequence of Rhodobacteraceae bacterium Lw-13e.</title>
        <authorList>
            <person name="Poehlein A."/>
            <person name="Wolter L."/>
            <person name="Daniel R."/>
            <person name="Brinkhoff T."/>
        </authorList>
    </citation>
    <scope>NUCLEOTIDE SEQUENCE [LARGE SCALE GENOMIC DNA]</scope>
    <source>
        <strain evidence="1 2">Lw-13e</strain>
    </source>
</reference>
<protein>
    <submittedName>
        <fullName evidence="1">Uncharacterized protein</fullName>
    </submittedName>
</protein>
<organism evidence="1 2">
    <name type="scientific">Pseudooceanicola algae</name>
    <dbReference type="NCBI Taxonomy" id="1537215"/>
    <lineage>
        <taxon>Bacteria</taxon>
        <taxon>Pseudomonadati</taxon>
        <taxon>Pseudomonadota</taxon>
        <taxon>Alphaproteobacteria</taxon>
        <taxon>Rhodobacterales</taxon>
        <taxon>Paracoccaceae</taxon>
        <taxon>Pseudooceanicola</taxon>
    </lineage>
</organism>
<sequence length="135" mass="14341">MTDTIDFSLDLKGSRLKTVPFRVLDSLDELPDTSGLYVLMGGQPGNSPKALAFGYVPTDLSRHLVQQPEFAAAIREGLSFVAIADPLPGADPHLLVDRLGSIHHAPINALRAAMRDIDDAQLAPGSAFIAPLAAE</sequence>
<proteinExistence type="predicted"/>
<dbReference type="Proteomes" id="UP000283786">
    <property type="component" value="Chromosome"/>
</dbReference>
<accession>A0A418SCF0</accession>
<dbReference type="AlphaFoldDB" id="A0A418SCF0"/>
<dbReference type="RefSeq" id="WP_147407669.1">
    <property type="nucleotide sequence ID" value="NZ_CP060436.1"/>
</dbReference>
<evidence type="ECO:0000313" key="2">
    <source>
        <dbReference type="Proteomes" id="UP000283786"/>
    </source>
</evidence>